<keyword evidence="6" id="KW-0333">Golgi apparatus</keyword>
<comment type="caution">
    <text evidence="10">The sequence shown here is derived from an EMBL/GenBank/DDBJ whole genome shotgun (WGS) entry which is preliminary data.</text>
</comment>
<dbReference type="GO" id="GO:0005789">
    <property type="term" value="C:endoplasmic reticulum membrane"/>
    <property type="evidence" value="ECO:0007669"/>
    <property type="project" value="TreeGrafter"/>
</dbReference>
<comment type="similarity">
    <text evidence="2">Belongs to the PGAP2 family.</text>
</comment>
<keyword evidence="4 8" id="KW-0812">Transmembrane</keyword>
<feature type="transmembrane region" description="Helical" evidence="8">
    <location>
        <begin position="133"/>
        <end position="157"/>
    </location>
</feature>
<dbReference type="GO" id="GO:0006506">
    <property type="term" value="P:GPI anchor biosynthetic process"/>
    <property type="evidence" value="ECO:0007669"/>
    <property type="project" value="UniProtKB-KW"/>
</dbReference>
<reference evidence="10" key="2">
    <citation type="submission" date="2017-10" db="EMBL/GenBank/DDBJ databases">
        <title>Ladona fulva Genome sequencing and assembly.</title>
        <authorList>
            <person name="Murali S."/>
            <person name="Richards S."/>
            <person name="Bandaranaike D."/>
            <person name="Bellair M."/>
            <person name="Blankenburg K."/>
            <person name="Chao H."/>
            <person name="Dinh H."/>
            <person name="Doddapaneni H."/>
            <person name="Dugan-Rocha S."/>
            <person name="Elkadiri S."/>
            <person name="Gnanaolivu R."/>
            <person name="Hernandez B."/>
            <person name="Skinner E."/>
            <person name="Javaid M."/>
            <person name="Lee S."/>
            <person name="Li M."/>
            <person name="Ming W."/>
            <person name="Munidasa M."/>
            <person name="Muniz J."/>
            <person name="Nguyen L."/>
            <person name="Hughes D."/>
            <person name="Osuji N."/>
            <person name="Pu L.-L."/>
            <person name="Puazo M."/>
            <person name="Qu C."/>
            <person name="Quiroz J."/>
            <person name="Raj R."/>
            <person name="Weissenberger G."/>
            <person name="Xin Y."/>
            <person name="Zou X."/>
            <person name="Han Y."/>
            <person name="Worley K."/>
            <person name="Muzny D."/>
            <person name="Gibbs R."/>
        </authorList>
    </citation>
    <scope>NUCLEOTIDE SEQUENCE</scope>
    <source>
        <strain evidence="10">Sampled in the wild</strain>
    </source>
</reference>
<evidence type="ECO:0000256" key="8">
    <source>
        <dbReference type="SAM" id="Phobius"/>
    </source>
</evidence>
<protein>
    <recommendedName>
        <fullName evidence="9">CWH43-like N-terminal domain-containing protein</fullName>
    </recommendedName>
</protein>
<evidence type="ECO:0000256" key="3">
    <source>
        <dbReference type="ARBA" id="ARBA00022502"/>
    </source>
</evidence>
<proteinExistence type="inferred from homology"/>
<keyword evidence="11" id="KW-1185">Reference proteome</keyword>
<dbReference type="OrthoDB" id="68581at2759"/>
<dbReference type="AlphaFoldDB" id="A0A8K0JVS9"/>
<evidence type="ECO:0000259" key="9">
    <source>
        <dbReference type="Pfam" id="PF10277"/>
    </source>
</evidence>
<evidence type="ECO:0000256" key="6">
    <source>
        <dbReference type="ARBA" id="ARBA00023034"/>
    </source>
</evidence>
<dbReference type="Proteomes" id="UP000792457">
    <property type="component" value="Unassembled WGS sequence"/>
</dbReference>
<feature type="transmembrane region" description="Helical" evidence="8">
    <location>
        <begin position="207"/>
        <end position="225"/>
    </location>
</feature>
<gene>
    <name evidence="10" type="ORF">J437_LFUL004112</name>
</gene>
<dbReference type="EMBL" id="KZ308167">
    <property type="protein sequence ID" value="KAG8223591.1"/>
    <property type="molecule type" value="Genomic_DNA"/>
</dbReference>
<sequence length="259" mass="30177">MNSSESYIPLYHKDVDVQGRTCKLSFGKLAWTTVLLPLTSFVFCVIWSVLYDFEEATFTHCANMEIETVAFTKMLFSFIQVPNFLPSISAAIGSFYPQIYVWDLSIALHAAPRLLVASMYYKYYLSVLSPLSYALARMACWLNVVENFALIGLSFISSANNYYYHEKCFITFMVTSEIYMMLTCYLLKKKRSIPPSNIESLSLRVKWKLLLINMTSFITAGYLFLRHNWYCEPWGESYFFFKSIVKKSILYMHAYYAFT</sequence>
<keyword evidence="3" id="KW-0337">GPI-anchor biosynthesis</keyword>
<feature type="transmembrane region" description="Helical" evidence="8">
    <location>
        <begin position="29"/>
        <end position="50"/>
    </location>
</feature>
<name>A0A8K0JVS9_LADFU</name>
<evidence type="ECO:0000256" key="4">
    <source>
        <dbReference type="ARBA" id="ARBA00022692"/>
    </source>
</evidence>
<dbReference type="PANTHER" id="PTHR12892:SF11">
    <property type="entry name" value="POST-GPI ATTACHMENT TO PROTEINS FACTOR 2"/>
    <property type="match status" value="1"/>
</dbReference>
<evidence type="ECO:0000256" key="2">
    <source>
        <dbReference type="ARBA" id="ARBA00007414"/>
    </source>
</evidence>
<reference evidence="10" key="1">
    <citation type="submission" date="2013-04" db="EMBL/GenBank/DDBJ databases">
        <authorList>
            <person name="Qu J."/>
            <person name="Murali S.C."/>
            <person name="Bandaranaike D."/>
            <person name="Bellair M."/>
            <person name="Blankenburg K."/>
            <person name="Chao H."/>
            <person name="Dinh H."/>
            <person name="Doddapaneni H."/>
            <person name="Downs B."/>
            <person name="Dugan-Rocha S."/>
            <person name="Elkadiri S."/>
            <person name="Gnanaolivu R.D."/>
            <person name="Hernandez B."/>
            <person name="Javaid M."/>
            <person name="Jayaseelan J.C."/>
            <person name="Lee S."/>
            <person name="Li M."/>
            <person name="Ming W."/>
            <person name="Munidasa M."/>
            <person name="Muniz J."/>
            <person name="Nguyen L."/>
            <person name="Ongeri F."/>
            <person name="Osuji N."/>
            <person name="Pu L.-L."/>
            <person name="Puazo M."/>
            <person name="Qu C."/>
            <person name="Quiroz J."/>
            <person name="Raj R."/>
            <person name="Weissenberger G."/>
            <person name="Xin Y."/>
            <person name="Zou X."/>
            <person name="Han Y."/>
            <person name="Richards S."/>
            <person name="Worley K."/>
            <person name="Muzny D."/>
            <person name="Gibbs R."/>
        </authorList>
    </citation>
    <scope>NUCLEOTIDE SEQUENCE</scope>
    <source>
        <strain evidence="10">Sampled in the wild</strain>
    </source>
</reference>
<feature type="domain" description="CWH43-like N-terminal" evidence="9">
    <location>
        <begin position="27"/>
        <end position="238"/>
    </location>
</feature>
<evidence type="ECO:0000256" key="7">
    <source>
        <dbReference type="ARBA" id="ARBA00023136"/>
    </source>
</evidence>
<evidence type="ECO:0000256" key="5">
    <source>
        <dbReference type="ARBA" id="ARBA00022989"/>
    </source>
</evidence>
<comment type="subcellular location">
    <subcellularLocation>
        <location evidence="1">Golgi apparatus membrane</location>
        <topology evidence="1">Multi-pass membrane protein</topology>
    </subcellularLocation>
</comment>
<feature type="transmembrane region" description="Helical" evidence="8">
    <location>
        <begin position="169"/>
        <end position="187"/>
    </location>
</feature>
<keyword evidence="5 8" id="KW-1133">Transmembrane helix</keyword>
<evidence type="ECO:0000256" key="1">
    <source>
        <dbReference type="ARBA" id="ARBA00004653"/>
    </source>
</evidence>
<evidence type="ECO:0000313" key="11">
    <source>
        <dbReference type="Proteomes" id="UP000792457"/>
    </source>
</evidence>
<dbReference type="GO" id="GO:0000139">
    <property type="term" value="C:Golgi membrane"/>
    <property type="evidence" value="ECO:0007669"/>
    <property type="project" value="UniProtKB-SubCell"/>
</dbReference>
<keyword evidence="7 8" id="KW-0472">Membrane</keyword>
<dbReference type="Pfam" id="PF10277">
    <property type="entry name" value="Frag1"/>
    <property type="match status" value="1"/>
</dbReference>
<dbReference type="InterPro" id="IPR019402">
    <property type="entry name" value="CWH43_N"/>
</dbReference>
<accession>A0A8K0JVS9</accession>
<evidence type="ECO:0000313" key="10">
    <source>
        <dbReference type="EMBL" id="KAG8223591.1"/>
    </source>
</evidence>
<dbReference type="PANTHER" id="PTHR12892">
    <property type="entry name" value="FGF RECEPTOR ACTIVATING PROTEIN 1"/>
    <property type="match status" value="1"/>
</dbReference>
<organism evidence="10 11">
    <name type="scientific">Ladona fulva</name>
    <name type="common">Scarce chaser dragonfly</name>
    <name type="synonym">Libellula fulva</name>
    <dbReference type="NCBI Taxonomy" id="123851"/>
    <lineage>
        <taxon>Eukaryota</taxon>
        <taxon>Metazoa</taxon>
        <taxon>Ecdysozoa</taxon>
        <taxon>Arthropoda</taxon>
        <taxon>Hexapoda</taxon>
        <taxon>Insecta</taxon>
        <taxon>Pterygota</taxon>
        <taxon>Palaeoptera</taxon>
        <taxon>Odonata</taxon>
        <taxon>Epiprocta</taxon>
        <taxon>Anisoptera</taxon>
        <taxon>Libelluloidea</taxon>
        <taxon>Libellulidae</taxon>
        <taxon>Ladona</taxon>
    </lineage>
</organism>
<dbReference type="InterPro" id="IPR039545">
    <property type="entry name" value="PGAP2"/>
</dbReference>